<dbReference type="PANTHER" id="PTHR38940:SF5">
    <property type="match status" value="1"/>
</dbReference>
<dbReference type="AlphaFoldDB" id="A0A6A4QZV1"/>
<evidence type="ECO:0000313" key="2">
    <source>
        <dbReference type="EMBL" id="KAE9619179.1"/>
    </source>
</evidence>
<feature type="region of interest" description="Disordered" evidence="1">
    <location>
        <begin position="126"/>
        <end position="185"/>
    </location>
</feature>
<dbReference type="EMBL" id="WOCE01000002">
    <property type="protein sequence ID" value="KAE9619179.1"/>
    <property type="molecule type" value="Genomic_DNA"/>
</dbReference>
<name>A0A6A4QZV1_LUPAL</name>
<evidence type="ECO:0000256" key="1">
    <source>
        <dbReference type="SAM" id="MobiDB-lite"/>
    </source>
</evidence>
<gene>
    <name evidence="2" type="ORF">Lalb_Chr02g0150411</name>
</gene>
<organism evidence="2 3">
    <name type="scientific">Lupinus albus</name>
    <name type="common">White lupine</name>
    <name type="synonym">Lupinus termis</name>
    <dbReference type="NCBI Taxonomy" id="3870"/>
    <lineage>
        <taxon>Eukaryota</taxon>
        <taxon>Viridiplantae</taxon>
        <taxon>Streptophyta</taxon>
        <taxon>Embryophyta</taxon>
        <taxon>Tracheophyta</taxon>
        <taxon>Spermatophyta</taxon>
        <taxon>Magnoliopsida</taxon>
        <taxon>eudicotyledons</taxon>
        <taxon>Gunneridae</taxon>
        <taxon>Pentapetalae</taxon>
        <taxon>rosids</taxon>
        <taxon>fabids</taxon>
        <taxon>Fabales</taxon>
        <taxon>Fabaceae</taxon>
        <taxon>Papilionoideae</taxon>
        <taxon>50 kb inversion clade</taxon>
        <taxon>genistoids sensu lato</taxon>
        <taxon>core genistoids</taxon>
        <taxon>Genisteae</taxon>
        <taxon>Lupinus</taxon>
    </lineage>
</organism>
<proteinExistence type="predicted"/>
<keyword evidence="3" id="KW-1185">Reference proteome</keyword>
<protein>
    <submittedName>
        <fullName evidence="2">Uncharacterized protein</fullName>
    </submittedName>
</protein>
<comment type="caution">
    <text evidence="2">The sequence shown here is derived from an EMBL/GenBank/DDBJ whole genome shotgun (WGS) entry which is preliminary data.</text>
</comment>
<feature type="region of interest" description="Disordered" evidence="1">
    <location>
        <begin position="431"/>
        <end position="463"/>
    </location>
</feature>
<reference evidence="3" key="1">
    <citation type="journal article" date="2020" name="Nat. Commun.">
        <title>Genome sequence of the cluster root forming white lupin.</title>
        <authorList>
            <person name="Hufnagel B."/>
            <person name="Marques A."/>
            <person name="Soriano A."/>
            <person name="Marques L."/>
            <person name="Divol F."/>
            <person name="Doumas P."/>
            <person name="Sallet E."/>
            <person name="Mancinotti D."/>
            <person name="Carrere S."/>
            <person name="Marande W."/>
            <person name="Arribat S."/>
            <person name="Keller J."/>
            <person name="Huneau C."/>
            <person name="Blein T."/>
            <person name="Aime D."/>
            <person name="Laguerre M."/>
            <person name="Taylor J."/>
            <person name="Schubert V."/>
            <person name="Nelson M."/>
            <person name="Geu-Flores F."/>
            <person name="Crespi M."/>
            <person name="Gallardo-Guerrero K."/>
            <person name="Delaux P.-M."/>
            <person name="Salse J."/>
            <person name="Berges H."/>
            <person name="Guyot R."/>
            <person name="Gouzy J."/>
            <person name="Peret B."/>
        </authorList>
    </citation>
    <scope>NUCLEOTIDE SEQUENCE [LARGE SCALE GENOMIC DNA]</scope>
    <source>
        <strain evidence="3">cv. Amiga</strain>
    </source>
</reference>
<evidence type="ECO:0000313" key="3">
    <source>
        <dbReference type="Proteomes" id="UP000447434"/>
    </source>
</evidence>
<feature type="compositionally biased region" description="Basic and acidic residues" evidence="1">
    <location>
        <begin position="435"/>
        <end position="454"/>
    </location>
</feature>
<dbReference type="PANTHER" id="PTHR38940">
    <property type="entry name" value="PLUS3 DOMAIN-CONTAINING PROTEIN"/>
    <property type="match status" value="1"/>
</dbReference>
<feature type="region of interest" description="Disordered" evidence="1">
    <location>
        <begin position="202"/>
        <end position="222"/>
    </location>
</feature>
<accession>A0A6A4QZV1</accession>
<sequence>MLMKMSSDSKIIKPKTDFQLILNYSNQCVWKNESGAGANAVCRAVDMTFSSTNGPLSEIVWSPSKGFSLNCVDSSFENKNSSLYRDVEPSSMVLALLQSVTGCISTTAEPFDDVFVKPISTISLKNDISSLGSPTMHPKSASDEEHNTGHVNHRPVDNSLQQEDEPQPSMEQNPSPRKHSNDSSFGKQVVATEDALYTEVEHINESDAPKFPRRSPLEKLESSAENNLHTFNCEATCAAKSGVIASQSNENKNKCQGNEMVLLCDKNLPVMHSPRNSKVQMVRYIGEEKSLSDIDASESLSKEENDSCTSVESCYCADMLPIGKKRRSFQQRLIVGSKILKRQIEETSHSKSYVQQDSSFTNLFLNTRKRFSQSTQDEGKSLAHTIANPDYHLLWPDPKLITCNNNQDTAPQNKGSKSNFHSTYCPSLKNVGTRNSHEVGEASKESEINNKRYDSSPPLQSKVKPINFLDSHENRKKYSVETKSCYHLELKDKGVTLHSSSTRQNKNDIDNLESYASSERLETTIFHKSDNLEGLSISRFFPKSTTPLMICDHLKETGGSQIHSTDFSRLPPSHKHITYLNNFKIEEAREQYGNNLLLTEAKKVQNCRVNKKASTGFKGNNDHTSRRNFSPITPFPGFIDSVAIAPMFARRLGAIKHMPTNRTDSISHRKTSMVVHHLSSWC</sequence>
<dbReference type="Proteomes" id="UP000447434">
    <property type="component" value="Chromosome 2"/>
</dbReference>
<dbReference type="OrthoDB" id="166375at2759"/>